<name>A0ABS7CQB4_9BACT</name>
<dbReference type="Pfam" id="PF01244">
    <property type="entry name" value="Peptidase_M19"/>
    <property type="match status" value="1"/>
</dbReference>
<reference evidence="1 2" key="1">
    <citation type="journal article" date="2016" name="Int. J. Syst. Evol. Microbiol.">
        <title>Pontibacter aydingkolensis sp. nov., isolated from soil of a salt lake.</title>
        <authorList>
            <person name="Osman G."/>
            <person name="Zhang T."/>
            <person name="Lou K."/>
            <person name="Gao Y."/>
            <person name="Chang W."/>
            <person name="Lin Q."/>
            <person name="Yang H.M."/>
            <person name="Huo X.D."/>
            <person name="Wang N."/>
        </authorList>
    </citation>
    <scope>NUCLEOTIDE SEQUENCE [LARGE SCALE GENOMIC DNA]</scope>
    <source>
        <strain evidence="1 2">KACC 19255</strain>
    </source>
</reference>
<keyword evidence="1" id="KW-0378">Hydrolase</keyword>
<dbReference type="EMBL" id="JAHYXK010000002">
    <property type="protein sequence ID" value="MBW7465901.1"/>
    <property type="molecule type" value="Genomic_DNA"/>
</dbReference>
<accession>A0ABS7CQB4</accession>
<sequence length="339" mass="38200">MSQQANNHYPIIDLHCDLLVYLTDVPGSKIDNVLEIGCALPSLTEGNVKLQVMAIYSATAPGSTNYAALQRDMYELLAKDPANNLHNIATAKQLQQALQDKDGIGMVAAIENASGFCEEDEPLEDGFKKLEKIIEACGRILYISMTHNDANRFGGGNFSDKGITRDGQMLLDYIHGRQIAIDLAHTSDALAHDILTHIDKERLDVPVIASHSNFRAVWDHRRNLPNEFAQEVIRRNGLIGMNFLRAFLNTDDPEALIHHIMYGLDLGAQDALCFGADYFYFADSPALDRFPYYFKEHEQAGTSYNFILERLQNTVPQEQLSKLAYHNAQQFIERIWQIK</sequence>
<dbReference type="Proteomes" id="UP000813018">
    <property type="component" value="Unassembled WGS sequence"/>
</dbReference>
<proteinExistence type="predicted"/>
<keyword evidence="1" id="KW-0645">Protease</keyword>
<evidence type="ECO:0000313" key="1">
    <source>
        <dbReference type="EMBL" id="MBW7465901.1"/>
    </source>
</evidence>
<dbReference type="PANTHER" id="PTHR10443">
    <property type="entry name" value="MICROSOMAL DIPEPTIDASE"/>
    <property type="match status" value="1"/>
</dbReference>
<keyword evidence="1" id="KW-0224">Dipeptidase</keyword>
<protein>
    <submittedName>
        <fullName evidence="1">Membrane dipeptidase</fullName>
        <ecNumber evidence="1">3.4.13.-</ecNumber>
    </submittedName>
</protein>
<gene>
    <name evidence="1" type="ORF">K0O23_02395</name>
</gene>
<dbReference type="GO" id="GO:0016805">
    <property type="term" value="F:dipeptidase activity"/>
    <property type="evidence" value="ECO:0007669"/>
    <property type="project" value="UniProtKB-KW"/>
</dbReference>
<dbReference type="Gene3D" id="3.20.20.140">
    <property type="entry name" value="Metal-dependent hydrolases"/>
    <property type="match status" value="1"/>
</dbReference>
<comment type="caution">
    <text evidence="1">The sequence shown here is derived from an EMBL/GenBank/DDBJ whole genome shotgun (WGS) entry which is preliminary data.</text>
</comment>
<evidence type="ECO:0000313" key="2">
    <source>
        <dbReference type="Proteomes" id="UP000813018"/>
    </source>
</evidence>
<dbReference type="PROSITE" id="PS51365">
    <property type="entry name" value="RENAL_DIPEPTIDASE_2"/>
    <property type="match status" value="1"/>
</dbReference>
<keyword evidence="2" id="KW-1185">Reference proteome</keyword>
<dbReference type="EC" id="3.4.13.-" evidence="1"/>
<dbReference type="PANTHER" id="PTHR10443:SF12">
    <property type="entry name" value="DIPEPTIDASE"/>
    <property type="match status" value="1"/>
</dbReference>
<dbReference type="InterPro" id="IPR032466">
    <property type="entry name" value="Metal_Hydrolase"/>
</dbReference>
<dbReference type="RefSeq" id="WP_219875796.1">
    <property type="nucleotide sequence ID" value="NZ_JAHYXK010000002.1"/>
</dbReference>
<organism evidence="1 2">
    <name type="scientific">Pontibacter aydingkolensis</name>
    <dbReference type="NCBI Taxonomy" id="1911536"/>
    <lineage>
        <taxon>Bacteria</taxon>
        <taxon>Pseudomonadati</taxon>
        <taxon>Bacteroidota</taxon>
        <taxon>Cytophagia</taxon>
        <taxon>Cytophagales</taxon>
        <taxon>Hymenobacteraceae</taxon>
        <taxon>Pontibacter</taxon>
    </lineage>
</organism>
<dbReference type="InterPro" id="IPR008257">
    <property type="entry name" value="Pept_M19"/>
</dbReference>
<dbReference type="SUPFAM" id="SSF51556">
    <property type="entry name" value="Metallo-dependent hydrolases"/>
    <property type="match status" value="1"/>
</dbReference>